<feature type="domain" description="Protein kinase" evidence="8">
    <location>
        <begin position="1"/>
        <end position="155"/>
    </location>
</feature>
<dbReference type="CDD" id="cd00051">
    <property type="entry name" value="EFh"/>
    <property type="match status" value="1"/>
</dbReference>
<dbReference type="InterPro" id="IPR050205">
    <property type="entry name" value="CDPK_Ser/Thr_kinases"/>
</dbReference>
<dbReference type="PROSITE" id="PS50222">
    <property type="entry name" value="EF_HAND_2"/>
    <property type="match status" value="1"/>
</dbReference>
<dbReference type="InterPro" id="IPR011992">
    <property type="entry name" value="EF-hand-dom_pair"/>
</dbReference>
<feature type="region of interest" description="Disordered" evidence="7">
    <location>
        <begin position="1"/>
        <end position="38"/>
    </location>
</feature>
<evidence type="ECO:0000313" key="11">
    <source>
        <dbReference type="Proteomes" id="UP001371456"/>
    </source>
</evidence>
<dbReference type="InterPro" id="IPR000719">
    <property type="entry name" value="Prot_kinase_dom"/>
</dbReference>
<dbReference type="SUPFAM" id="SSF56112">
    <property type="entry name" value="Protein kinase-like (PK-like)"/>
    <property type="match status" value="1"/>
</dbReference>
<evidence type="ECO:0000256" key="4">
    <source>
        <dbReference type="ARBA" id="ARBA00022741"/>
    </source>
</evidence>
<dbReference type="InterPro" id="IPR011009">
    <property type="entry name" value="Kinase-like_dom_sf"/>
</dbReference>
<evidence type="ECO:0008006" key="12">
    <source>
        <dbReference type="Google" id="ProtNLM"/>
    </source>
</evidence>
<protein>
    <recommendedName>
        <fullName evidence="12">Calcium-dependent protein kinase</fullName>
    </recommendedName>
</protein>
<dbReference type="Proteomes" id="UP001371456">
    <property type="component" value="Unassembled WGS sequence"/>
</dbReference>
<keyword evidence="3" id="KW-0808">Transferase</keyword>
<dbReference type="Gene3D" id="1.10.238.10">
    <property type="entry name" value="EF-hand"/>
    <property type="match status" value="1"/>
</dbReference>
<keyword evidence="2" id="KW-0723">Serine/threonine-protein kinase</keyword>
<evidence type="ECO:0000256" key="2">
    <source>
        <dbReference type="ARBA" id="ARBA00022527"/>
    </source>
</evidence>
<evidence type="ECO:0000256" key="1">
    <source>
        <dbReference type="ARBA" id="ARBA00005354"/>
    </source>
</evidence>
<evidence type="ECO:0000259" key="8">
    <source>
        <dbReference type="PROSITE" id="PS50011"/>
    </source>
</evidence>
<dbReference type="Pfam" id="PF00069">
    <property type="entry name" value="Pkinase"/>
    <property type="match status" value="1"/>
</dbReference>
<keyword evidence="6" id="KW-0067">ATP-binding</keyword>
<dbReference type="GO" id="GO:0005509">
    <property type="term" value="F:calcium ion binding"/>
    <property type="evidence" value="ECO:0007669"/>
    <property type="project" value="InterPro"/>
</dbReference>
<evidence type="ECO:0000313" key="10">
    <source>
        <dbReference type="EMBL" id="KAK6778569.1"/>
    </source>
</evidence>
<dbReference type="Gene3D" id="1.10.510.10">
    <property type="entry name" value="Transferase(Phosphotransferase) domain 1"/>
    <property type="match status" value="1"/>
</dbReference>
<keyword evidence="5" id="KW-0418">Kinase</keyword>
<name>A0AAN8Y441_SOLBU</name>
<evidence type="ECO:0000256" key="6">
    <source>
        <dbReference type="ARBA" id="ARBA00022840"/>
    </source>
</evidence>
<feature type="domain" description="EF-hand" evidence="9">
    <location>
        <begin position="146"/>
        <end position="181"/>
    </location>
</feature>
<dbReference type="PROSITE" id="PS50011">
    <property type="entry name" value="PROTEIN_KINASE_DOM"/>
    <property type="match status" value="1"/>
</dbReference>
<dbReference type="GO" id="GO:0004674">
    <property type="term" value="F:protein serine/threonine kinase activity"/>
    <property type="evidence" value="ECO:0007669"/>
    <property type="project" value="UniProtKB-KW"/>
</dbReference>
<comment type="caution">
    <text evidence="10">The sequence shown here is derived from an EMBL/GenBank/DDBJ whole genome shotgun (WGS) entry which is preliminary data.</text>
</comment>
<proteinExistence type="inferred from homology"/>
<evidence type="ECO:0000259" key="9">
    <source>
        <dbReference type="PROSITE" id="PS50222"/>
    </source>
</evidence>
<keyword evidence="4" id="KW-0547">Nucleotide-binding</keyword>
<gene>
    <name evidence="10" type="ORF">RDI58_025287</name>
</gene>
<evidence type="ECO:0000256" key="7">
    <source>
        <dbReference type="SAM" id="MobiDB-lite"/>
    </source>
</evidence>
<accession>A0AAN8Y441</accession>
<comment type="similarity">
    <text evidence="1">Belongs to the protein kinase superfamily. CAMK Ser/Thr protein kinase family. CaMK subfamily.</text>
</comment>
<organism evidence="10 11">
    <name type="scientific">Solanum bulbocastanum</name>
    <name type="common">Wild potato</name>
    <dbReference type="NCBI Taxonomy" id="147425"/>
    <lineage>
        <taxon>Eukaryota</taxon>
        <taxon>Viridiplantae</taxon>
        <taxon>Streptophyta</taxon>
        <taxon>Embryophyta</taxon>
        <taxon>Tracheophyta</taxon>
        <taxon>Spermatophyta</taxon>
        <taxon>Magnoliopsida</taxon>
        <taxon>eudicotyledons</taxon>
        <taxon>Gunneridae</taxon>
        <taxon>Pentapetalae</taxon>
        <taxon>asterids</taxon>
        <taxon>lamiids</taxon>
        <taxon>Solanales</taxon>
        <taxon>Solanaceae</taxon>
        <taxon>Solanoideae</taxon>
        <taxon>Solaneae</taxon>
        <taxon>Solanum</taxon>
    </lineage>
</organism>
<dbReference type="InterPro" id="IPR002048">
    <property type="entry name" value="EF_hand_dom"/>
</dbReference>
<evidence type="ECO:0000256" key="3">
    <source>
        <dbReference type="ARBA" id="ARBA00022679"/>
    </source>
</evidence>
<dbReference type="AlphaFoldDB" id="A0AAN8Y441"/>
<keyword evidence="11" id="KW-1185">Reference proteome</keyword>
<evidence type="ECO:0000256" key="5">
    <source>
        <dbReference type="ARBA" id="ARBA00022777"/>
    </source>
</evidence>
<reference evidence="10 11" key="1">
    <citation type="submission" date="2024-02" db="EMBL/GenBank/DDBJ databases">
        <title>de novo genome assembly of Solanum bulbocastanum strain 11H21.</title>
        <authorList>
            <person name="Hosaka A.J."/>
        </authorList>
    </citation>
    <scope>NUCLEOTIDE SEQUENCE [LARGE SCALE GENOMIC DNA]</scope>
    <source>
        <tissue evidence="10">Young leaves</tissue>
    </source>
</reference>
<sequence>MGNCCRSPAGVAREDVKSSSYSGNDHGRKEKSGGGNKQKQISEKFYEIIGSPYYMAPEVLKRNYGPEVDIWSAGVILYILLCGVPPFWAESEQGVAQAILRGAIDFKREPWPSISDSAKNLIDTNGKGTIDYGEFIAISLHLQRMANDEHLHRAFSFFNKDDNGYIEPDELQDALMEDGSDDCTTVANDIFQEAMMKTGTDWRKTS</sequence>
<dbReference type="EMBL" id="JBANQN010000010">
    <property type="protein sequence ID" value="KAK6778569.1"/>
    <property type="molecule type" value="Genomic_DNA"/>
</dbReference>
<dbReference type="SMART" id="SM00054">
    <property type="entry name" value="EFh"/>
    <property type="match status" value="2"/>
</dbReference>
<dbReference type="SUPFAM" id="SSF47473">
    <property type="entry name" value="EF-hand"/>
    <property type="match status" value="1"/>
</dbReference>
<dbReference type="GO" id="GO:0005524">
    <property type="term" value="F:ATP binding"/>
    <property type="evidence" value="ECO:0007669"/>
    <property type="project" value="UniProtKB-KW"/>
</dbReference>
<dbReference type="Pfam" id="PF13405">
    <property type="entry name" value="EF-hand_6"/>
    <property type="match status" value="1"/>
</dbReference>
<dbReference type="PANTHER" id="PTHR24349">
    <property type="entry name" value="SERINE/THREONINE-PROTEIN KINASE"/>
    <property type="match status" value="1"/>
</dbReference>